<name>F6AHQ7_PSEF1</name>
<dbReference type="PANTHER" id="PTHR43283">
    <property type="entry name" value="BETA-LACTAMASE-RELATED"/>
    <property type="match status" value="1"/>
</dbReference>
<organism evidence="2 3">
    <name type="scientific">Pseudomonas fulva (strain 12-X)</name>
    <dbReference type="NCBI Taxonomy" id="743720"/>
    <lineage>
        <taxon>Bacteria</taxon>
        <taxon>Pseudomonadati</taxon>
        <taxon>Pseudomonadota</taxon>
        <taxon>Gammaproteobacteria</taxon>
        <taxon>Pseudomonadales</taxon>
        <taxon>Pseudomonadaceae</taxon>
        <taxon>Pseudomonas</taxon>
    </lineage>
</organism>
<dbReference type="PANTHER" id="PTHR43283:SF3">
    <property type="entry name" value="BETA-LACTAMASE FAMILY PROTEIN (AFU_ORTHOLOGUE AFUA_5G07500)"/>
    <property type="match status" value="1"/>
</dbReference>
<feature type="domain" description="Beta-lactamase-related" evidence="1">
    <location>
        <begin position="23"/>
        <end position="259"/>
    </location>
</feature>
<evidence type="ECO:0000259" key="1">
    <source>
        <dbReference type="Pfam" id="PF00144"/>
    </source>
</evidence>
<dbReference type="EMBL" id="CP002727">
    <property type="protein sequence ID" value="AEF21581.1"/>
    <property type="molecule type" value="Genomic_DNA"/>
</dbReference>
<proteinExistence type="predicted"/>
<dbReference type="InterPro" id="IPR012338">
    <property type="entry name" value="Beta-lactam/transpept-like"/>
</dbReference>
<reference evidence="2 3" key="1">
    <citation type="submission" date="2011-04" db="EMBL/GenBank/DDBJ databases">
        <title>Complete sequence of Pseudomonas fulva 12-X.</title>
        <authorList>
            <consortium name="US DOE Joint Genome Institute"/>
            <person name="Lucas S."/>
            <person name="Han J."/>
            <person name="Lapidus A."/>
            <person name="Cheng J.-F."/>
            <person name="Goodwin L."/>
            <person name="Pitluck S."/>
            <person name="Peters L."/>
            <person name="Mikhailova N."/>
            <person name="Pagani I."/>
            <person name="Davenport K."/>
            <person name="Han C."/>
            <person name="Tapia R."/>
            <person name="Land M."/>
            <person name="Hauser L."/>
            <person name="Kyrpides N."/>
            <person name="Ivanova N."/>
            <person name="Pagani I."/>
            <person name="Lcollab F.I."/>
            <person name="Woyke T."/>
        </authorList>
    </citation>
    <scope>NUCLEOTIDE SEQUENCE [LARGE SCALE GENOMIC DNA]</scope>
    <source>
        <strain evidence="3">12-X</strain>
    </source>
</reference>
<dbReference type="HOGENOM" id="CLU_020027_2_4_6"/>
<dbReference type="SUPFAM" id="SSF56601">
    <property type="entry name" value="beta-lactamase/transpeptidase-like"/>
    <property type="match status" value="1"/>
</dbReference>
<dbReference type="InterPro" id="IPR050789">
    <property type="entry name" value="Diverse_Enzym_Activities"/>
</dbReference>
<gene>
    <name evidence="2" type="ordered locus">Psefu_1607</name>
</gene>
<dbReference type="Pfam" id="PF00144">
    <property type="entry name" value="Beta-lactamase"/>
    <property type="match status" value="1"/>
</dbReference>
<dbReference type="AlphaFoldDB" id="F6AHQ7"/>
<dbReference type="KEGG" id="pfv:Psefu_1607"/>
<dbReference type="OrthoDB" id="119951at2"/>
<dbReference type="Proteomes" id="UP000000686">
    <property type="component" value="Chromosome"/>
</dbReference>
<keyword evidence="3" id="KW-1185">Reference proteome</keyword>
<dbReference type="RefSeq" id="WP_013790712.1">
    <property type="nucleotide sequence ID" value="NC_015556.1"/>
</dbReference>
<dbReference type="eggNOG" id="COG1680">
    <property type="taxonomic scope" value="Bacteria"/>
</dbReference>
<dbReference type="Gene3D" id="3.40.710.10">
    <property type="entry name" value="DD-peptidase/beta-lactamase superfamily"/>
    <property type="match status" value="1"/>
</dbReference>
<protein>
    <submittedName>
        <fullName evidence="2">Beta-lactamase</fullName>
    </submittedName>
</protein>
<dbReference type="InterPro" id="IPR001466">
    <property type="entry name" value="Beta-lactam-related"/>
</dbReference>
<accession>F6AHQ7</accession>
<dbReference type="STRING" id="743720.Psefu_1607"/>
<evidence type="ECO:0000313" key="3">
    <source>
        <dbReference type="Proteomes" id="UP000000686"/>
    </source>
</evidence>
<sequence>MTGFSNALVVNAQLSASGSSEPLVPWWSFTKTVLAATVLTQVRDGLVSLDEVMPDGPFTLRQLLKHEAGLADYSELADYHAGVARGDEPWPAEEMLERLDATRLRYQPGVGWGYSNVGYLYIARLIKTLTGTTLEAVIEQRVVQPLGVSDVRMANTPADLCDVDMGSAAAYHPGWVYHGLLVGRVSAAALLLDRLLSTGLLPETLLVEMQTRRVLGGALAGRPWQVAGYALGLMQGDVEGGLTLSGHTGCGPGSVIAVYRCVTDAGTATCAVFGKEANEGDIEAEMVASIRRVRFRSPG</sequence>
<evidence type="ECO:0000313" key="2">
    <source>
        <dbReference type="EMBL" id="AEF21581.1"/>
    </source>
</evidence>